<reference evidence="2" key="1">
    <citation type="submission" date="2016-11" db="UniProtKB">
        <authorList>
            <consortium name="WormBaseParasite"/>
        </authorList>
    </citation>
    <scope>IDENTIFICATION</scope>
</reference>
<keyword evidence="1" id="KW-1185">Reference proteome</keyword>
<dbReference type="WBParaSite" id="Hba_05659">
    <property type="protein sequence ID" value="Hba_05659"/>
    <property type="gene ID" value="Hba_05659"/>
</dbReference>
<evidence type="ECO:0000313" key="1">
    <source>
        <dbReference type="Proteomes" id="UP000095283"/>
    </source>
</evidence>
<sequence length="23" mass="2399">MPINTAVLCQLESLVSSIAAIKP</sequence>
<dbReference type="AlphaFoldDB" id="A0A1I7WKQ9"/>
<dbReference type="Proteomes" id="UP000095283">
    <property type="component" value="Unplaced"/>
</dbReference>
<organism evidence="1 2">
    <name type="scientific">Heterorhabditis bacteriophora</name>
    <name type="common">Entomopathogenic nematode worm</name>
    <dbReference type="NCBI Taxonomy" id="37862"/>
    <lineage>
        <taxon>Eukaryota</taxon>
        <taxon>Metazoa</taxon>
        <taxon>Ecdysozoa</taxon>
        <taxon>Nematoda</taxon>
        <taxon>Chromadorea</taxon>
        <taxon>Rhabditida</taxon>
        <taxon>Rhabditina</taxon>
        <taxon>Rhabditomorpha</taxon>
        <taxon>Strongyloidea</taxon>
        <taxon>Heterorhabditidae</taxon>
        <taxon>Heterorhabditis</taxon>
    </lineage>
</organism>
<proteinExistence type="predicted"/>
<protein>
    <submittedName>
        <fullName evidence="2">Transcriptional regulator</fullName>
    </submittedName>
</protein>
<name>A0A1I7WKQ9_HETBA</name>
<accession>A0A1I7WKQ9</accession>
<evidence type="ECO:0000313" key="2">
    <source>
        <dbReference type="WBParaSite" id="Hba_05659"/>
    </source>
</evidence>